<dbReference type="GO" id="GO:0000127">
    <property type="term" value="C:transcription factor TFIIIC complex"/>
    <property type="evidence" value="ECO:0007669"/>
    <property type="project" value="InterPro"/>
</dbReference>
<dbReference type="PANTHER" id="PTHR15180">
    <property type="entry name" value="GENERAL TRANSCRIPTION FACTOR 3C POLYPEPTIDE 1"/>
    <property type="match status" value="1"/>
</dbReference>
<feature type="compositionally biased region" description="Basic residues" evidence="6">
    <location>
        <begin position="521"/>
        <end position="530"/>
    </location>
</feature>
<keyword evidence="4" id="KW-0804">Transcription</keyword>
<evidence type="ECO:0000256" key="2">
    <source>
        <dbReference type="ARBA" id="ARBA00022553"/>
    </source>
</evidence>
<evidence type="ECO:0000256" key="6">
    <source>
        <dbReference type="SAM" id="MobiDB-lite"/>
    </source>
</evidence>
<dbReference type="STRING" id="180088.A0A1J8QIK8"/>
<keyword evidence="2" id="KW-0597">Phosphoprotein</keyword>
<proteinExistence type="predicted"/>
<dbReference type="Pfam" id="PF04182">
    <property type="entry name" value="B-block_TFIIIC"/>
    <property type="match status" value="1"/>
</dbReference>
<dbReference type="Proteomes" id="UP000183567">
    <property type="component" value="Unassembled WGS sequence"/>
</dbReference>
<evidence type="ECO:0000259" key="8">
    <source>
        <dbReference type="Pfam" id="PF20222"/>
    </source>
</evidence>
<feature type="compositionally biased region" description="Low complexity" evidence="6">
    <location>
        <begin position="736"/>
        <end position="747"/>
    </location>
</feature>
<feature type="compositionally biased region" description="Basic and acidic residues" evidence="6">
    <location>
        <begin position="1100"/>
        <end position="1112"/>
    </location>
</feature>
<protein>
    <submittedName>
        <fullName evidence="9">Uncharacterized protein</fullName>
    </submittedName>
</protein>
<accession>A0A1J8QIK8</accession>
<gene>
    <name evidence="9" type="ORF">AZE42_02283</name>
</gene>
<feature type="compositionally biased region" description="Acidic residues" evidence="6">
    <location>
        <begin position="534"/>
        <end position="546"/>
    </location>
</feature>
<evidence type="ECO:0000313" key="9">
    <source>
        <dbReference type="EMBL" id="OJA13441.1"/>
    </source>
</evidence>
<keyword evidence="10" id="KW-1185">Reference proteome</keyword>
<evidence type="ECO:0000256" key="5">
    <source>
        <dbReference type="ARBA" id="ARBA00023242"/>
    </source>
</evidence>
<feature type="compositionally biased region" description="Basic residues" evidence="6">
    <location>
        <begin position="1088"/>
        <end position="1099"/>
    </location>
</feature>
<sequence length="1866" mass="207069">MDELVHHCLRELSFDGDLGCNVSRLRDFIAGFYSHGIAHPQVVDDAFCAFVWSIVVEQPTVRVGTVPADISSEVYIAPQTSAKRKAAAKGEVHVEEAPPSLILVENARERSLEDLKAEYGEDIRIAVDPETSFAAITGSHIRSSKLSPMVYSALQLITRGREEGITTVELGRKTKYDQKTCFYVIKQLLELGLIIKARRGGVGNHSCIHKYFVERSAFWQQIQEEETKDDEPIITGESRPQDRTPIEDGTPAAEPSKLDFEPIDSRHMSSLQLIKNRIVKLLKASQNNIHGSNNLIVTIGFTNPTKTDRRFFQTRLRELIVQGVIERVLVPSAKVKDRYVKCIRLVTLDNQLPEGGVILAPQEGDEDEKEIVFDDASVGHTEVRANRTIQKQVSDVLEDAGSVGRTLHEICGALGNFDKRTIELLLTRASKNRPPAHLSDFGTVDFMESFGRERRHRYYTLAAYKTVMASENLEDTTTSDADIDISKVGDFSVFNEAMFYNDDEKLHHYEDTFKDKEGVKPKKGAKKRKRGEIEDLGDEDAVEDVPEPSPKAKRGRPRKKPRVEDNDDAPAPPKKLGCAQKHTHVEEGDDAPTAKKRGRAQKQPLVEEGDGAPTPPKKRDRPQKHPIPEEANGTATTSAVAKRRGRPPKRKLDAERAGPTDVGAPTVESMEGVVDTLLPPSVPPVSSPGTSGHPPESQAMTGLTTDQQETTPVIPHAALEPLTSNSKEAGRSFRKSSASDLTSSVVSEHAEVDRHHILRTGADPHLQAAVPIPSDVAAVTSLVGELVEFGNGLVDAHVEEATGRFTCQTRNAASVTEVEGLRGEGSIAYLDESEVAGIPQQAVDGTRTDGLLSTDSHSPVQEPMIIDPTLLESSVLVEPNMTSTVLGEKRKESPLPVTPSQIKRVRTSTPGDKKTNKNISHLRRENEILRVIQDLGGIANLHTKDFFDAHIALLKDLAQRGEPASAPSGTRLDKRTAEAAVRNMESRSHIKVLKTTIFSATGSTRPACLLYLPDTPQEKINGFLHHLSHSAPTPNVPPIKTFEEPVVFGASKGASQRTLPPQPEGPGKDDHEHTTDVAHLNDADTKARKVRTKQKRTKQKRDEAKQRAKKNLEAKAKLQCKAKEAKVQRENDWETLLQRVHPEPLKGTIGIRIRAVRNRFMQASSIRDVDRWQGEIESAVQEAQLASDKVLARPQAFALPRPTALPHVATNILEKSVHSLIAQQGPPIPPQQIGRSRGKTKPKGDPQEEQSQSQAPQQRRARFHWTREYDELARDASAIVRARCRNGAKMDLSAFDQVFPAVPRSSVRLRLTHLRENTGEDVYMKRLEDRWYGIWVQHRGTEHLPDEDPESPSNFDIVNHIEFLRNHVDKNALRVGYVEHTTRTKLPASTDDIVHHFDVLCNTNVSPALDFMWQASVEEGREKQFLRQSFTHGADEVPYVTNPSADAVQVAEAAVKMVFGMPTEHYDADLAAIMLHRVGDHLVSLATSNLLRRGVLSKVVRDPKKMKPGRTLKISDVNLNAIGGAVHRDLFQDAVALEDVFAEQVDSMEWPLLASDGDTAALLQLVSEDQVDFTIDVVQLRSSRARLDWNSKKADDNDIETNIQVRLNALDGDDNGAGGNAILPSDEPHLNPTNMQSMQHGKTVAGTDAACAMKGQSRIIDCESCIESTFSEFVARLDGEQQSLARNIFDRARASSESGTSKSHFLTLGADDVVMDLLQRMSQTSPPLILWVGYSAPVIVSSLYARAWTVEIVGEPNLTTLTLPRRWLDIHGDTIRGTWDAALHAVMGIIIFHPGISQTELRWRLRAVFDRQELVDILCFLYREEAINARSDTERLNGPIWPVTLDDGEEQQVFWFIGKNRHWYQV</sequence>
<keyword evidence="3" id="KW-0238">DNA-binding</keyword>
<evidence type="ECO:0000259" key="7">
    <source>
        <dbReference type="Pfam" id="PF04182"/>
    </source>
</evidence>
<dbReference type="EMBL" id="LVVM01004154">
    <property type="protein sequence ID" value="OJA13441.1"/>
    <property type="molecule type" value="Genomic_DNA"/>
</dbReference>
<evidence type="ECO:0000256" key="3">
    <source>
        <dbReference type="ARBA" id="ARBA00023125"/>
    </source>
</evidence>
<evidence type="ECO:0000313" key="10">
    <source>
        <dbReference type="Proteomes" id="UP000183567"/>
    </source>
</evidence>
<feature type="compositionally biased region" description="Polar residues" evidence="6">
    <location>
        <begin position="698"/>
        <end position="711"/>
    </location>
</feature>
<dbReference type="InterPro" id="IPR007309">
    <property type="entry name" value="TFIIIC_Bblock-bd"/>
</dbReference>
<evidence type="ECO:0000256" key="1">
    <source>
        <dbReference type="ARBA" id="ARBA00004123"/>
    </source>
</evidence>
<dbReference type="InterPro" id="IPR046488">
    <property type="entry name" value="Sfc3/Tfc3_C"/>
</dbReference>
<feature type="domain" description="B-block binding subunit of TFIIIC" evidence="7">
    <location>
        <begin position="148"/>
        <end position="199"/>
    </location>
</feature>
<feature type="compositionally biased region" description="Low complexity" evidence="6">
    <location>
        <begin position="1249"/>
        <end position="1258"/>
    </location>
</feature>
<dbReference type="PANTHER" id="PTHR15180:SF1">
    <property type="entry name" value="GENERAL TRANSCRIPTION FACTOR 3C POLYPEPTIDE 1"/>
    <property type="match status" value="1"/>
</dbReference>
<feature type="region of interest" description="Disordered" evidence="6">
    <location>
        <begin position="225"/>
        <end position="258"/>
    </location>
</feature>
<dbReference type="InterPro" id="IPR036390">
    <property type="entry name" value="WH_DNA-bd_sf"/>
</dbReference>
<dbReference type="GO" id="GO:0005634">
    <property type="term" value="C:nucleus"/>
    <property type="evidence" value="ECO:0007669"/>
    <property type="project" value="UniProtKB-SubCell"/>
</dbReference>
<reference evidence="9 10" key="1">
    <citation type="submission" date="2016-03" db="EMBL/GenBank/DDBJ databases">
        <title>Comparative genomics of the ectomycorrhizal sister species Rhizopogon vinicolor and Rhizopogon vesiculosus (Basidiomycota: Boletales) reveals a divergence of the mating type B locus.</title>
        <authorList>
            <person name="Mujic A.B."/>
            <person name="Kuo A."/>
            <person name="Tritt A."/>
            <person name="Lipzen A."/>
            <person name="Chen C."/>
            <person name="Johnson J."/>
            <person name="Sharma A."/>
            <person name="Barry K."/>
            <person name="Grigoriev I.V."/>
            <person name="Spatafora J.W."/>
        </authorList>
    </citation>
    <scope>NUCLEOTIDE SEQUENCE [LARGE SCALE GENOMIC DNA]</scope>
    <source>
        <strain evidence="9 10">AM-OR11-056</strain>
    </source>
</reference>
<dbReference type="GO" id="GO:0003677">
    <property type="term" value="F:DNA binding"/>
    <property type="evidence" value="ECO:0007669"/>
    <property type="project" value="UniProtKB-KW"/>
</dbReference>
<feature type="compositionally biased region" description="Basic and acidic residues" evidence="6">
    <location>
        <begin position="1066"/>
        <end position="1087"/>
    </location>
</feature>
<feature type="compositionally biased region" description="Basic residues" evidence="6">
    <location>
        <begin position="551"/>
        <end position="561"/>
    </location>
</feature>
<feature type="domain" description="Transcription factor tau subunit sfc3/Tfc3 C-terminal" evidence="8">
    <location>
        <begin position="1259"/>
        <end position="1606"/>
    </location>
</feature>
<dbReference type="SUPFAM" id="SSF46785">
    <property type="entry name" value="Winged helix' DNA-binding domain"/>
    <property type="match status" value="1"/>
</dbReference>
<dbReference type="PRINTS" id="PR00929">
    <property type="entry name" value="ATHOOK"/>
</dbReference>
<name>A0A1J8QIK8_9AGAM</name>
<organism evidence="9 10">
    <name type="scientific">Rhizopogon vesiculosus</name>
    <dbReference type="NCBI Taxonomy" id="180088"/>
    <lineage>
        <taxon>Eukaryota</taxon>
        <taxon>Fungi</taxon>
        <taxon>Dikarya</taxon>
        <taxon>Basidiomycota</taxon>
        <taxon>Agaricomycotina</taxon>
        <taxon>Agaricomycetes</taxon>
        <taxon>Agaricomycetidae</taxon>
        <taxon>Boletales</taxon>
        <taxon>Suillineae</taxon>
        <taxon>Rhizopogonaceae</taxon>
        <taxon>Rhizopogon</taxon>
    </lineage>
</organism>
<dbReference type="InterPro" id="IPR035625">
    <property type="entry name" value="Tfc3-like_eWH"/>
</dbReference>
<feature type="region of interest" description="Disordered" evidence="6">
    <location>
        <begin position="1052"/>
        <end position="1112"/>
    </location>
</feature>
<comment type="subcellular location">
    <subcellularLocation>
        <location evidence="1">Nucleus</location>
    </subcellularLocation>
</comment>
<feature type="region of interest" description="Disordered" evidence="6">
    <location>
        <begin position="883"/>
        <end position="917"/>
    </location>
</feature>
<dbReference type="Pfam" id="PF20222">
    <property type="entry name" value="DUF6581"/>
    <property type="match status" value="1"/>
</dbReference>
<comment type="caution">
    <text evidence="9">The sequence shown here is derived from an EMBL/GenBank/DDBJ whole genome shotgun (WGS) entry which is preliminary data.</text>
</comment>
<keyword evidence="5" id="KW-0539">Nucleus</keyword>
<dbReference type="OrthoDB" id="68020at2759"/>
<dbReference type="InterPro" id="IPR044210">
    <property type="entry name" value="Tfc3-like"/>
</dbReference>
<dbReference type="CDD" id="cd16169">
    <property type="entry name" value="Tau138_eWH"/>
    <property type="match status" value="1"/>
</dbReference>
<dbReference type="GO" id="GO:0042791">
    <property type="term" value="P:5S class rRNA transcription by RNA polymerase III"/>
    <property type="evidence" value="ECO:0007669"/>
    <property type="project" value="TreeGrafter"/>
</dbReference>
<dbReference type="InterPro" id="IPR017956">
    <property type="entry name" value="AT_hook_DNA-bd_motif"/>
</dbReference>
<dbReference type="GO" id="GO:0006384">
    <property type="term" value="P:transcription initiation at RNA polymerase III promoter"/>
    <property type="evidence" value="ECO:0007669"/>
    <property type="project" value="InterPro"/>
</dbReference>
<feature type="region of interest" description="Disordered" evidence="6">
    <location>
        <begin position="1223"/>
        <end position="1261"/>
    </location>
</feature>
<evidence type="ECO:0000256" key="4">
    <source>
        <dbReference type="ARBA" id="ARBA00023163"/>
    </source>
</evidence>
<feature type="region of interest" description="Disordered" evidence="6">
    <location>
        <begin position="518"/>
        <end position="747"/>
    </location>
</feature>